<dbReference type="EMBL" id="JBAMIC010000001">
    <property type="protein sequence ID" value="KAK7116444.1"/>
    <property type="molecule type" value="Genomic_DNA"/>
</dbReference>
<proteinExistence type="predicted"/>
<gene>
    <name evidence="1" type="ORF">V1264_002123</name>
</gene>
<evidence type="ECO:0000313" key="2">
    <source>
        <dbReference type="Proteomes" id="UP001374579"/>
    </source>
</evidence>
<dbReference type="AlphaFoldDB" id="A0AAN9C3B9"/>
<name>A0AAN9C3B9_9CAEN</name>
<dbReference type="Proteomes" id="UP001374579">
    <property type="component" value="Unassembled WGS sequence"/>
</dbReference>
<reference evidence="1 2" key="1">
    <citation type="submission" date="2024-02" db="EMBL/GenBank/DDBJ databases">
        <title>Chromosome-scale genome assembly of the rough periwinkle Littorina saxatilis.</title>
        <authorList>
            <person name="De Jode A."/>
            <person name="Faria R."/>
            <person name="Formenti G."/>
            <person name="Sims Y."/>
            <person name="Smith T.P."/>
            <person name="Tracey A."/>
            <person name="Wood J.M.D."/>
            <person name="Zagrodzka Z.B."/>
            <person name="Johannesson K."/>
            <person name="Butlin R.K."/>
            <person name="Leder E.H."/>
        </authorList>
    </citation>
    <scope>NUCLEOTIDE SEQUENCE [LARGE SCALE GENOMIC DNA]</scope>
    <source>
        <strain evidence="1">Snail1</strain>
        <tissue evidence="1">Muscle</tissue>
    </source>
</reference>
<organism evidence="1 2">
    <name type="scientific">Littorina saxatilis</name>
    <dbReference type="NCBI Taxonomy" id="31220"/>
    <lineage>
        <taxon>Eukaryota</taxon>
        <taxon>Metazoa</taxon>
        <taxon>Spiralia</taxon>
        <taxon>Lophotrochozoa</taxon>
        <taxon>Mollusca</taxon>
        <taxon>Gastropoda</taxon>
        <taxon>Caenogastropoda</taxon>
        <taxon>Littorinimorpha</taxon>
        <taxon>Littorinoidea</taxon>
        <taxon>Littorinidae</taxon>
        <taxon>Littorina</taxon>
    </lineage>
</organism>
<evidence type="ECO:0000313" key="1">
    <source>
        <dbReference type="EMBL" id="KAK7116444.1"/>
    </source>
</evidence>
<sequence>MTKNGITVCRINQNGVARDPTSWCLNPQAQKRAVTDISQNRPQFSILQQIRSIAQLS</sequence>
<protein>
    <submittedName>
        <fullName evidence="1">Uncharacterized protein</fullName>
    </submittedName>
</protein>
<comment type="caution">
    <text evidence="1">The sequence shown here is derived from an EMBL/GenBank/DDBJ whole genome shotgun (WGS) entry which is preliminary data.</text>
</comment>
<accession>A0AAN9C3B9</accession>
<keyword evidence="2" id="KW-1185">Reference proteome</keyword>